<dbReference type="Gene3D" id="1.10.260.40">
    <property type="entry name" value="lambda repressor-like DNA-binding domains"/>
    <property type="match status" value="1"/>
</dbReference>
<dbReference type="Pfam" id="PF13560">
    <property type="entry name" value="HTH_31"/>
    <property type="match status" value="1"/>
</dbReference>
<feature type="domain" description="HTH cro/C1-type" evidence="1">
    <location>
        <begin position="17"/>
        <end position="72"/>
    </location>
</feature>
<dbReference type="Proteomes" id="UP001596496">
    <property type="component" value="Unassembled WGS sequence"/>
</dbReference>
<dbReference type="InterPro" id="IPR043917">
    <property type="entry name" value="DUF5753"/>
</dbReference>
<name>A0ABW2NYB9_9ACTN</name>
<dbReference type="EMBL" id="JBHTCG010000005">
    <property type="protein sequence ID" value="MFC7382408.1"/>
    <property type="molecule type" value="Genomic_DNA"/>
</dbReference>
<accession>A0ABW2NYB9</accession>
<evidence type="ECO:0000313" key="3">
    <source>
        <dbReference type="Proteomes" id="UP001596496"/>
    </source>
</evidence>
<dbReference type="RefSeq" id="WP_380825645.1">
    <property type="nucleotide sequence ID" value="NZ_JBHTCG010000005.1"/>
</dbReference>
<evidence type="ECO:0000313" key="2">
    <source>
        <dbReference type="EMBL" id="MFC7382408.1"/>
    </source>
</evidence>
<dbReference type="Pfam" id="PF19054">
    <property type="entry name" value="DUF5753"/>
    <property type="match status" value="1"/>
</dbReference>
<dbReference type="InterPro" id="IPR001387">
    <property type="entry name" value="Cro/C1-type_HTH"/>
</dbReference>
<dbReference type="PROSITE" id="PS50943">
    <property type="entry name" value="HTH_CROC1"/>
    <property type="match status" value="1"/>
</dbReference>
<sequence>MIPGSPTVRRRRLSAELVRMREQAGMTVEEVTKSLEWSRGRLSHMEQNRWTRPDLGNIRALLNLYGVTDPEVCEAILNLARQSREKGWWAQYKDIFGGSLPGFEAEATQIRSFELALVPGLLQTPDYAKAIFHAGQVLDEAAVQRRVEARCARQGILDRQAPPQFWAVIDEAALRKSVGGEDVMARQLEHLVLMAKRPNITIQILPDSVGAHAALQGAFVILDFSSALDPSLVYLETATESLWLEKVEQVQAYTLIYNRIVAAAMTAEESLRHMTTLSDRPLLRS</sequence>
<protein>
    <submittedName>
        <fullName evidence="2">Helix-turn-helix domain-containing protein</fullName>
    </submittedName>
</protein>
<keyword evidence="3" id="KW-1185">Reference proteome</keyword>
<proteinExistence type="predicted"/>
<comment type="caution">
    <text evidence="2">The sequence shown here is derived from an EMBL/GenBank/DDBJ whole genome shotgun (WGS) entry which is preliminary data.</text>
</comment>
<dbReference type="InterPro" id="IPR010982">
    <property type="entry name" value="Lambda_DNA-bd_dom_sf"/>
</dbReference>
<evidence type="ECO:0000259" key="1">
    <source>
        <dbReference type="PROSITE" id="PS50943"/>
    </source>
</evidence>
<dbReference type="CDD" id="cd00093">
    <property type="entry name" value="HTH_XRE"/>
    <property type="match status" value="1"/>
</dbReference>
<gene>
    <name evidence="2" type="ORF">ACFQSB_09360</name>
</gene>
<dbReference type="SMART" id="SM00530">
    <property type="entry name" value="HTH_XRE"/>
    <property type="match status" value="1"/>
</dbReference>
<reference evidence="3" key="1">
    <citation type="journal article" date="2019" name="Int. J. Syst. Evol. Microbiol.">
        <title>The Global Catalogue of Microorganisms (GCM) 10K type strain sequencing project: providing services to taxonomists for standard genome sequencing and annotation.</title>
        <authorList>
            <consortium name="The Broad Institute Genomics Platform"/>
            <consortium name="The Broad Institute Genome Sequencing Center for Infectious Disease"/>
            <person name="Wu L."/>
            <person name="Ma J."/>
        </authorList>
    </citation>
    <scope>NUCLEOTIDE SEQUENCE [LARGE SCALE GENOMIC DNA]</scope>
    <source>
        <strain evidence="3">CECT 7649</strain>
    </source>
</reference>
<organism evidence="2 3">
    <name type="scientific">Sphaerisporangium rhizosphaerae</name>
    <dbReference type="NCBI Taxonomy" id="2269375"/>
    <lineage>
        <taxon>Bacteria</taxon>
        <taxon>Bacillati</taxon>
        <taxon>Actinomycetota</taxon>
        <taxon>Actinomycetes</taxon>
        <taxon>Streptosporangiales</taxon>
        <taxon>Streptosporangiaceae</taxon>
        <taxon>Sphaerisporangium</taxon>
    </lineage>
</organism>
<dbReference type="SUPFAM" id="SSF47413">
    <property type="entry name" value="lambda repressor-like DNA-binding domains"/>
    <property type="match status" value="1"/>
</dbReference>